<dbReference type="EMBL" id="LR699119">
    <property type="protein sequence ID" value="VVC74960.1"/>
    <property type="molecule type" value="Genomic_DNA"/>
</dbReference>
<dbReference type="InterPro" id="IPR033718">
    <property type="entry name" value="DAGK_prok"/>
</dbReference>
<dbReference type="AlphaFoldDB" id="A0A5E4PDH0"/>
<dbReference type="GO" id="GO:0004143">
    <property type="term" value="F:ATP-dependent diacylglycerol kinase activity"/>
    <property type="evidence" value="ECO:0007669"/>
    <property type="project" value="UniProtKB-EC"/>
</dbReference>
<name>A0A5E4PDH0_9COXI</name>
<protein>
    <recommendedName>
        <fullName evidence="4 24">Diacylglycerol kinase</fullName>
        <ecNumber evidence="3 24">2.7.1.107</ecNumber>
    </recommendedName>
</protein>
<proteinExistence type="inferred from homology"/>
<dbReference type="EC" id="2.7.1.107" evidence="3 24"/>
<keyword evidence="16 24" id="KW-0443">Lipid metabolism</keyword>
<feature type="binding site" evidence="21">
    <location>
        <position position="67"/>
    </location>
    <ligand>
        <name>substrate</name>
    </ligand>
</feature>
<evidence type="ECO:0000256" key="8">
    <source>
        <dbReference type="ARBA" id="ARBA00022679"/>
    </source>
</evidence>
<feature type="binding site" evidence="22">
    <location>
        <begin position="92"/>
        <end position="93"/>
    </location>
    <ligand>
        <name>ATP</name>
        <dbReference type="ChEBI" id="CHEBI:30616"/>
    </ligand>
</feature>
<comment type="similarity">
    <text evidence="2 24">Belongs to the bacterial diacylglycerol kinase family.</text>
</comment>
<feature type="binding site" evidence="21">
    <location>
        <begin position="28"/>
        <end position="32"/>
    </location>
    <ligand>
        <name>substrate</name>
    </ligand>
</feature>
<evidence type="ECO:0000256" key="4">
    <source>
        <dbReference type="ARBA" id="ARBA00017575"/>
    </source>
</evidence>
<evidence type="ECO:0000256" key="14">
    <source>
        <dbReference type="ARBA" id="ARBA00022842"/>
    </source>
</evidence>
<evidence type="ECO:0000313" key="25">
    <source>
        <dbReference type="EMBL" id="VVC74960.1"/>
    </source>
</evidence>
<keyword evidence="14 23" id="KW-0460">Magnesium</keyword>
<feature type="binding site" evidence="21">
    <location>
        <position position="96"/>
    </location>
    <ligand>
        <name>substrate</name>
    </ligand>
</feature>
<feature type="binding site" evidence="22">
    <location>
        <begin position="83"/>
        <end position="85"/>
    </location>
    <ligand>
        <name>ATP</name>
        <dbReference type="ChEBI" id="CHEBI:30616"/>
    </ligand>
</feature>
<evidence type="ECO:0000256" key="12">
    <source>
        <dbReference type="ARBA" id="ARBA00022777"/>
    </source>
</evidence>
<feature type="transmembrane region" description="Helical" evidence="24">
    <location>
        <begin position="53"/>
        <end position="73"/>
    </location>
</feature>
<evidence type="ECO:0000256" key="10">
    <source>
        <dbReference type="ARBA" id="ARBA00022723"/>
    </source>
</evidence>
<feature type="transmembrane region" description="Helical" evidence="24">
    <location>
        <begin position="94"/>
        <end position="118"/>
    </location>
</feature>
<accession>A0A5E4PDH0</accession>
<keyword evidence="19 24" id="KW-1208">Phospholipid metabolism</keyword>
<dbReference type="OrthoDB" id="9796011at2"/>
<dbReference type="Proteomes" id="UP000324194">
    <property type="component" value="Chromosome 1"/>
</dbReference>
<feature type="transmembrane region" description="Helical" evidence="24">
    <location>
        <begin position="27"/>
        <end position="47"/>
    </location>
</feature>
<keyword evidence="8 24" id="KW-0808">Transferase</keyword>
<comment type="function">
    <text evidence="24">Catalyzes the ATP-dependent phosphorylation of sn-l,2-diacylglycerol (DAG) to phosphatidic acid. Involved in the recycling of diacylglycerol produced as a by-product during membrane-derived oligosaccharide (MDO) biosynthesis.</text>
</comment>
<reference evidence="25 26" key="1">
    <citation type="submission" date="2019-08" db="EMBL/GenBank/DDBJ databases">
        <authorList>
            <person name="Guy L."/>
        </authorList>
    </citation>
    <scope>NUCLEOTIDE SEQUENCE [LARGE SCALE GENOMIC DNA]</scope>
    <source>
        <strain evidence="25 26">SGT-108</strain>
    </source>
</reference>
<gene>
    <name evidence="25" type="primary">dgkA</name>
    <name evidence="25" type="ORF">AQUSIP_02340</name>
</gene>
<keyword evidence="5" id="KW-1003">Cell membrane</keyword>
<evidence type="ECO:0000256" key="20">
    <source>
        <dbReference type="PIRSR" id="PIRSR600829-1"/>
    </source>
</evidence>
<evidence type="ECO:0000256" key="19">
    <source>
        <dbReference type="ARBA" id="ARBA00023264"/>
    </source>
</evidence>
<dbReference type="GO" id="GO:0005886">
    <property type="term" value="C:plasma membrane"/>
    <property type="evidence" value="ECO:0007669"/>
    <property type="project" value="UniProtKB-SubCell"/>
</dbReference>
<evidence type="ECO:0000256" key="3">
    <source>
        <dbReference type="ARBA" id="ARBA00012133"/>
    </source>
</evidence>
<keyword evidence="7 24" id="KW-0997">Cell inner membrane</keyword>
<evidence type="ECO:0000256" key="21">
    <source>
        <dbReference type="PIRSR" id="PIRSR600829-2"/>
    </source>
</evidence>
<keyword evidence="10 23" id="KW-0479">Metal-binding</keyword>
<evidence type="ECO:0000313" key="26">
    <source>
        <dbReference type="Proteomes" id="UP000324194"/>
    </source>
</evidence>
<feature type="binding site" evidence="23">
    <location>
        <position position="74"/>
    </location>
    <ligand>
        <name>a divalent metal cation</name>
        <dbReference type="ChEBI" id="CHEBI:60240"/>
    </ligand>
</feature>
<feature type="binding site" evidence="22">
    <location>
        <position position="14"/>
    </location>
    <ligand>
        <name>ATP</name>
        <dbReference type="ChEBI" id="CHEBI:30616"/>
    </ligand>
</feature>
<evidence type="ECO:0000256" key="11">
    <source>
        <dbReference type="ARBA" id="ARBA00022741"/>
    </source>
</evidence>
<feature type="active site" description="Proton acceptor" evidence="20">
    <location>
        <position position="67"/>
    </location>
</feature>
<dbReference type="RefSeq" id="WP_148337836.1">
    <property type="nucleotide sequence ID" value="NZ_LR699119.1"/>
</dbReference>
<comment type="cofactor">
    <cofactor evidence="23">
        <name>Mg(2+)</name>
        <dbReference type="ChEBI" id="CHEBI:18420"/>
    </cofactor>
    <text evidence="23">Mn(2+), Zn(2+), Cd(2+) and Co(2+) support activity to lesser extents.</text>
</comment>
<keyword evidence="12 24" id="KW-0418">Kinase</keyword>
<evidence type="ECO:0000256" key="13">
    <source>
        <dbReference type="ARBA" id="ARBA00022840"/>
    </source>
</evidence>
<dbReference type="KEGG" id="asip:AQUSIP_02340"/>
<evidence type="ECO:0000256" key="15">
    <source>
        <dbReference type="ARBA" id="ARBA00022989"/>
    </source>
</evidence>
<dbReference type="Gene3D" id="1.10.287.3610">
    <property type="match status" value="1"/>
</dbReference>
<evidence type="ECO:0000256" key="2">
    <source>
        <dbReference type="ARBA" id="ARBA00005967"/>
    </source>
</evidence>
<evidence type="ECO:0000256" key="17">
    <source>
        <dbReference type="ARBA" id="ARBA00023136"/>
    </source>
</evidence>
<comment type="subcellular location">
    <subcellularLocation>
        <location evidence="1 24">Cell inner membrane</location>
        <topology evidence="1 24">Multi-pass membrane protein</topology>
    </subcellularLocation>
</comment>
<dbReference type="InterPro" id="IPR036945">
    <property type="entry name" value="DAGK_sf"/>
</dbReference>
<dbReference type="CDD" id="cd14264">
    <property type="entry name" value="DAGK_IM"/>
    <property type="match status" value="1"/>
</dbReference>
<evidence type="ECO:0000256" key="6">
    <source>
        <dbReference type="ARBA" id="ARBA00022516"/>
    </source>
</evidence>
<comment type="catalytic activity">
    <reaction evidence="24">
        <text>a 1,2-diacyl-sn-glycerol + ATP = a 1,2-diacyl-sn-glycero-3-phosphate + ADP + H(+)</text>
        <dbReference type="Rhea" id="RHEA:10272"/>
        <dbReference type="ChEBI" id="CHEBI:15378"/>
        <dbReference type="ChEBI" id="CHEBI:17815"/>
        <dbReference type="ChEBI" id="CHEBI:30616"/>
        <dbReference type="ChEBI" id="CHEBI:58608"/>
        <dbReference type="ChEBI" id="CHEBI:456216"/>
        <dbReference type="EC" id="2.7.1.107"/>
    </reaction>
</comment>
<keyword evidence="17 24" id="KW-0472">Membrane</keyword>
<sequence>MFNIIIKFYNAFRYSWNGLTQAWKTQWAFRVEIILLAAATPLAFYFSTTPIELVLMITSVVLLPLLELLNSAIETTVNRIGLEYHELSGRAKDMASAAIFVAGLNVLITWGIILVSHFS</sequence>
<evidence type="ECO:0000256" key="5">
    <source>
        <dbReference type="ARBA" id="ARBA00022475"/>
    </source>
</evidence>
<evidence type="ECO:0000256" key="16">
    <source>
        <dbReference type="ARBA" id="ARBA00023098"/>
    </source>
</evidence>
<organism evidence="25 26">
    <name type="scientific">Aquicella siphonis</name>
    <dbReference type="NCBI Taxonomy" id="254247"/>
    <lineage>
        <taxon>Bacteria</taxon>
        <taxon>Pseudomonadati</taxon>
        <taxon>Pseudomonadota</taxon>
        <taxon>Gammaproteobacteria</taxon>
        <taxon>Legionellales</taxon>
        <taxon>Coxiellaceae</taxon>
        <taxon>Aquicella</taxon>
    </lineage>
</organism>
<evidence type="ECO:0000256" key="18">
    <source>
        <dbReference type="ARBA" id="ARBA00023209"/>
    </source>
</evidence>
<keyword evidence="13 22" id="KW-0067">ATP-binding</keyword>
<feature type="binding site" evidence="22">
    <location>
        <position position="74"/>
    </location>
    <ligand>
        <name>ATP</name>
        <dbReference type="ChEBI" id="CHEBI:30616"/>
    </ligand>
</feature>
<dbReference type="PANTHER" id="PTHR34299:SF1">
    <property type="entry name" value="DIACYLGLYCEROL KINASE"/>
    <property type="match status" value="1"/>
</dbReference>
<evidence type="ECO:0000256" key="24">
    <source>
        <dbReference type="RuleBase" id="RU363065"/>
    </source>
</evidence>
<evidence type="ECO:0000256" key="23">
    <source>
        <dbReference type="PIRSR" id="PIRSR600829-4"/>
    </source>
</evidence>
<dbReference type="GO" id="GO:0006654">
    <property type="term" value="P:phosphatidic acid biosynthetic process"/>
    <property type="evidence" value="ECO:0007669"/>
    <property type="project" value="InterPro"/>
</dbReference>
<dbReference type="InterPro" id="IPR000829">
    <property type="entry name" value="DAGK"/>
</dbReference>
<keyword evidence="6" id="KW-0444">Lipid biosynthesis</keyword>
<keyword evidence="9 24" id="KW-0812">Transmembrane</keyword>
<dbReference type="GO" id="GO:0005524">
    <property type="term" value="F:ATP binding"/>
    <property type="evidence" value="ECO:0007669"/>
    <property type="project" value="UniProtKB-KW"/>
</dbReference>
<evidence type="ECO:0000256" key="22">
    <source>
        <dbReference type="PIRSR" id="PIRSR600829-3"/>
    </source>
</evidence>
<evidence type="ECO:0000256" key="9">
    <source>
        <dbReference type="ARBA" id="ARBA00022692"/>
    </source>
</evidence>
<evidence type="ECO:0000256" key="7">
    <source>
        <dbReference type="ARBA" id="ARBA00022519"/>
    </source>
</evidence>
<keyword evidence="15 24" id="KW-1133">Transmembrane helix</keyword>
<keyword evidence="26" id="KW-1185">Reference proteome</keyword>
<evidence type="ECO:0000256" key="1">
    <source>
        <dbReference type="ARBA" id="ARBA00004429"/>
    </source>
</evidence>
<keyword evidence="18" id="KW-0594">Phospholipid biosynthesis</keyword>
<feature type="binding site" evidence="21">
    <location>
        <begin position="11"/>
        <end position="16"/>
    </location>
    <ligand>
        <name>substrate</name>
    </ligand>
</feature>
<keyword evidence="11 22" id="KW-0547">Nucleotide-binding</keyword>
<dbReference type="Pfam" id="PF01219">
    <property type="entry name" value="DAGK_prokar"/>
    <property type="match status" value="1"/>
</dbReference>
<dbReference type="GO" id="GO:0046872">
    <property type="term" value="F:metal ion binding"/>
    <property type="evidence" value="ECO:0007669"/>
    <property type="project" value="UniProtKB-KW"/>
</dbReference>
<dbReference type="PANTHER" id="PTHR34299">
    <property type="entry name" value="DIACYLGLYCEROL KINASE"/>
    <property type="match status" value="1"/>
</dbReference>